<accession>A0A2T9YER2</accession>
<comment type="subcellular location">
    <subcellularLocation>
        <location evidence="1">Nucleus</location>
    </subcellularLocation>
</comment>
<comment type="caution">
    <text evidence="7">The sequence shown here is derived from an EMBL/GenBank/DDBJ whole genome shotgun (WGS) entry which is preliminary data.</text>
</comment>
<dbReference type="GO" id="GO:0006338">
    <property type="term" value="P:chromatin remodeling"/>
    <property type="evidence" value="ECO:0007669"/>
    <property type="project" value="InterPro"/>
</dbReference>
<feature type="region of interest" description="Disordered" evidence="6">
    <location>
        <begin position="1147"/>
        <end position="1171"/>
    </location>
</feature>
<feature type="compositionally biased region" description="Basic residues" evidence="6">
    <location>
        <begin position="1887"/>
        <end position="1897"/>
    </location>
</feature>
<dbReference type="EMBL" id="MBFT01000461">
    <property type="protein sequence ID" value="PVU90823.1"/>
    <property type="molecule type" value="Genomic_DNA"/>
</dbReference>
<keyword evidence="8" id="KW-1185">Reference proteome</keyword>
<evidence type="ECO:0000256" key="2">
    <source>
        <dbReference type="ARBA" id="ARBA00010239"/>
    </source>
</evidence>
<evidence type="ECO:0000256" key="5">
    <source>
        <dbReference type="ARBA" id="ARBA00023242"/>
    </source>
</evidence>
<protein>
    <submittedName>
        <fullName evidence="7">Uncharacterized protein</fullName>
    </submittedName>
</protein>
<evidence type="ECO:0000313" key="8">
    <source>
        <dbReference type="Proteomes" id="UP000245699"/>
    </source>
</evidence>
<dbReference type="PANTHER" id="PTHR10019">
    <property type="entry name" value="SNF5"/>
    <property type="match status" value="1"/>
</dbReference>
<feature type="compositionally biased region" description="Polar residues" evidence="6">
    <location>
        <begin position="1110"/>
        <end position="1134"/>
    </location>
</feature>
<feature type="region of interest" description="Disordered" evidence="6">
    <location>
        <begin position="446"/>
        <end position="501"/>
    </location>
</feature>
<reference evidence="7 8" key="1">
    <citation type="journal article" date="2018" name="MBio">
        <title>Comparative Genomics Reveals the Core Gene Toolbox for the Fungus-Insect Symbiosis.</title>
        <authorList>
            <person name="Wang Y."/>
            <person name="Stata M."/>
            <person name="Wang W."/>
            <person name="Stajich J.E."/>
            <person name="White M.M."/>
            <person name="Moncalvo J.M."/>
        </authorList>
    </citation>
    <scope>NUCLEOTIDE SEQUENCE [LARGE SCALE GENOMIC DNA]</scope>
    <source>
        <strain evidence="7 8">AUS-77-4</strain>
    </source>
</reference>
<evidence type="ECO:0000256" key="6">
    <source>
        <dbReference type="SAM" id="MobiDB-lite"/>
    </source>
</evidence>
<comment type="similarity">
    <text evidence="2">Belongs to the SNF5 family.</text>
</comment>
<feature type="region of interest" description="Disordered" evidence="6">
    <location>
        <begin position="1090"/>
        <end position="1134"/>
    </location>
</feature>
<name>A0A2T9YER2_9FUNG</name>
<feature type="compositionally biased region" description="Basic and acidic residues" evidence="6">
    <location>
        <begin position="453"/>
        <end position="464"/>
    </location>
</feature>
<feature type="region of interest" description="Disordered" evidence="6">
    <location>
        <begin position="1883"/>
        <end position="1934"/>
    </location>
</feature>
<feature type="region of interest" description="Disordered" evidence="6">
    <location>
        <begin position="25"/>
        <end position="72"/>
    </location>
</feature>
<dbReference type="Pfam" id="PF04855">
    <property type="entry name" value="SNF5"/>
    <property type="match status" value="2"/>
</dbReference>
<keyword evidence="5" id="KW-0539">Nucleus</keyword>
<sequence>MQTNYPEKLKDGKTSFIVPMLLGGTQDSSVFSSSSRITRGRKLREIDSSEDDEIFDNPTPQLPDPSKNPQQKKRFRSATNHVYSSLDYLQSNCLYEELLVPIKLDFEVDDFRIQDSFTWNLNESIITPEVFAEIMCTDLDLPIGPGQANEFISESIHEQIKTHGFLVEMIKQRFTTSTQLPKKSSSTETTDNDYELRVPINIEVVSGSFVFRDQIEWDLSLNPFYPPRTKETNFDIKNSLKTTLFDELEFTKTPECFSKKLCSELGIGGEFIPLIANSIREQIFRFQKERLDLISKEEMRRIKINSSNLKQKSTPVFSRTNSQADINLNSTSETANLITKTKEGLEEYSKAEADDTQSITLNLWCDSSLFKQNALGNVFRNIDIVDDWGPSLEILHPEELEKILLGQERSRRRLRRSERNQLRTFSFNTTNKNSYLVNNFAASRRYKLGRPKNTKDSKKLETITKSHQNTSTSSNSSNSTESTESTETTGETSIKTKNTPKKVQHNLLLTFKEPTYPQRETEDKSFGFSFHQSISLNKDESLENSSLSNIQKNTDNIATVQNVYIKKKKYFSKNRNIHPGKRYIHSTTHPESNNFSIEHENQPRKLYSEVADPKHSIKSESNDVSINNGDSQQSTLENNALRVKKSLGVFNSAIQKSFRRAQYHIADKSEAIEEINTFETLLSNNQLTYELAFPLLERILDVTIPTPNGSAISPLSYEPVLLIMLRFITCPLIKNTNKTSYFDDSDWINTRRIEARTMNYRMSDKELHRAYSAHFHIIKKDKFIRILHTNIAACVFELFRVFDKGSKGSFQHFASTMDYLLTINGKDVCEAVFFTYQNFYNKKSAFLDNQATEAAYSTIQKPLIHKMIPFLSEYPIQSTFHRLVFQGWGERLYALYNSNPASPSFSDQESENITGSDKTGTNSLEQRFVQIVNCDFWSLLLQLLESNDQQTVIQIADFIISIINEMLNLGGVDVLFDAFVEDSYIVKKLGQMIAEGTEMSYRAEAAIKILNAFFIKSSCMYNQLTRYRQNLNSLDAAIDSSNFLLSSGISARLELETFVPSFFAQLVGISGDTDLTSRVAYGRRVSSSFAREEQDNLNKSPSEFWEHHGTNSSTQNRYPENTNTNGGKNIVGTTNQLTDLGQSEFLDQTTKRPGSSQSLSPSSTLSASPVSNNLNDLNLSFNELEISDNAGNQNSALTDLSYQNFKTKSLPKLNESRIKLLSVIIDILSEAEDIDEILGWVDLRVWDRLVWWVCRYPSNLNLTALFYKLISLITHSSVLTHKQLLAEVDFENFLSPDQSHRRCGCPVPSSDRCLSCYIRRALSCNCDKILTYLVDFLRLPQRLLFFCKKPSFHADGIGFYFLILNCFRLAIQTDRIESRLFFSSEDVVCTLFELDKRNTNNNGIISGLYRMFFGISQHNLSTFSDSEINRELVNTPENEEIILKDSIDEIHQSSEKNKRKAKLKGKYQKDFLNHDFDEKKHVDIGDTTDNITEISDTKQFENSEISLSPSNLSKTFEFNENIKEEKLFLNNNLAKKVECSSNRALVHDNELEAKTEKGENPHQEVHVFDNTLNADDVNSEKIFNELLSGSDFDYLKNQIRNIQNYSLSDDTCLKMEDSISIFKSLSLFKEDLNEKFSELFQLDPNNPDLPPIVNSERYLQKWQTTILNSLYWIEALPMIRKETIKQAKMNSDFNFVYGASNILKNGKQQRPVPYFGPYRVLIPPMYDNIIVKAKRKAVHTQLIVGGKSPTKTPEANISFQKIKGDSVKTGESPENLNKKLTQIPESDLEISEINVDLETFDSRSMKKAHSEPIEDTNDFENSTNTEANLYNLKKLQFLKSKNFNLDQLGIDYGSLYSFCLGFGLELVYKKRISVYGSKLSVEPTKGHVSKRKRRRNLGKGSGSHPVSSLPSSSSTKNKDSQLVSSKTDPSLPEK</sequence>
<dbReference type="InterPro" id="IPR006939">
    <property type="entry name" value="SNF5"/>
</dbReference>
<keyword evidence="3" id="KW-0805">Transcription regulation</keyword>
<evidence type="ECO:0000313" key="7">
    <source>
        <dbReference type="EMBL" id="PVU90823.1"/>
    </source>
</evidence>
<gene>
    <name evidence="7" type="ORF">BB559_004419</name>
</gene>
<organism evidence="7 8">
    <name type="scientific">Furculomyces boomerangus</name>
    <dbReference type="NCBI Taxonomy" id="61424"/>
    <lineage>
        <taxon>Eukaryota</taxon>
        <taxon>Fungi</taxon>
        <taxon>Fungi incertae sedis</taxon>
        <taxon>Zoopagomycota</taxon>
        <taxon>Kickxellomycotina</taxon>
        <taxon>Harpellomycetes</taxon>
        <taxon>Harpellales</taxon>
        <taxon>Harpellaceae</taxon>
        <taxon>Furculomyces</taxon>
    </lineage>
</organism>
<dbReference type="STRING" id="61424.A0A2T9YER2"/>
<feature type="compositionally biased region" description="Low complexity" evidence="6">
    <location>
        <begin position="1155"/>
        <end position="1171"/>
    </location>
</feature>
<dbReference type="Proteomes" id="UP000245699">
    <property type="component" value="Unassembled WGS sequence"/>
</dbReference>
<evidence type="ECO:0000256" key="3">
    <source>
        <dbReference type="ARBA" id="ARBA00023015"/>
    </source>
</evidence>
<feature type="compositionally biased region" description="Low complexity" evidence="6">
    <location>
        <begin position="1902"/>
        <end position="1914"/>
    </location>
</feature>
<evidence type="ECO:0000256" key="1">
    <source>
        <dbReference type="ARBA" id="ARBA00004123"/>
    </source>
</evidence>
<feature type="compositionally biased region" description="Low complexity" evidence="6">
    <location>
        <begin position="469"/>
        <end position="493"/>
    </location>
</feature>
<dbReference type="GO" id="GO:0000228">
    <property type="term" value="C:nuclear chromosome"/>
    <property type="evidence" value="ECO:0007669"/>
    <property type="project" value="InterPro"/>
</dbReference>
<dbReference type="OrthoDB" id="10258327at2759"/>
<keyword evidence="4" id="KW-0804">Transcription</keyword>
<proteinExistence type="inferred from homology"/>
<evidence type="ECO:0000256" key="4">
    <source>
        <dbReference type="ARBA" id="ARBA00023163"/>
    </source>
</evidence>